<name>A0A2W7NBH8_9RHOB</name>
<protein>
    <submittedName>
        <fullName evidence="1">Uncharacterized protein</fullName>
    </submittedName>
</protein>
<accession>A0A2W7NBH8</accession>
<dbReference type="Proteomes" id="UP000248916">
    <property type="component" value="Unassembled WGS sequence"/>
</dbReference>
<evidence type="ECO:0000313" key="2">
    <source>
        <dbReference type="Proteomes" id="UP000248916"/>
    </source>
</evidence>
<dbReference type="EMBL" id="QKZL01000004">
    <property type="protein sequence ID" value="PZX17488.1"/>
    <property type="molecule type" value="Genomic_DNA"/>
</dbReference>
<dbReference type="RefSeq" id="WP_211322714.1">
    <property type="nucleotide sequence ID" value="NZ_QKZL01000004.1"/>
</dbReference>
<organism evidence="1 2">
    <name type="scientific">Palleronia aestuarii</name>
    <dbReference type="NCBI Taxonomy" id="568105"/>
    <lineage>
        <taxon>Bacteria</taxon>
        <taxon>Pseudomonadati</taxon>
        <taxon>Pseudomonadota</taxon>
        <taxon>Alphaproteobacteria</taxon>
        <taxon>Rhodobacterales</taxon>
        <taxon>Roseobacteraceae</taxon>
        <taxon>Palleronia</taxon>
    </lineage>
</organism>
<dbReference type="AlphaFoldDB" id="A0A2W7NBH8"/>
<gene>
    <name evidence="1" type="ORF">LX81_01211</name>
</gene>
<keyword evidence="2" id="KW-1185">Reference proteome</keyword>
<evidence type="ECO:0000313" key="1">
    <source>
        <dbReference type="EMBL" id="PZX17488.1"/>
    </source>
</evidence>
<comment type="caution">
    <text evidence="1">The sequence shown here is derived from an EMBL/GenBank/DDBJ whole genome shotgun (WGS) entry which is preliminary data.</text>
</comment>
<reference evidence="1 2" key="1">
    <citation type="submission" date="2018-06" db="EMBL/GenBank/DDBJ databases">
        <title>Genomic Encyclopedia of Archaeal and Bacterial Type Strains, Phase II (KMG-II): from individual species to whole genera.</title>
        <authorList>
            <person name="Goeker M."/>
        </authorList>
    </citation>
    <scope>NUCLEOTIDE SEQUENCE [LARGE SCALE GENOMIC DNA]</scope>
    <source>
        <strain evidence="1 2">DSM 22009</strain>
    </source>
</reference>
<sequence length="57" mass="6707">MTETNLAIPDFATLKVRQRSLRDDWPQPFALRIHRAISWIGRAEQEHEDRAAAFLFL</sequence>
<proteinExistence type="predicted"/>